<keyword evidence="5" id="KW-0560">Oxidoreductase</keyword>
<dbReference type="SUPFAM" id="SSF81296">
    <property type="entry name" value="E set domains"/>
    <property type="match status" value="1"/>
</dbReference>
<dbReference type="InterPro" id="IPR036400">
    <property type="entry name" value="Cyt_B5-like_heme/steroid_sf"/>
</dbReference>
<keyword evidence="10" id="KW-1185">Reference proteome</keyword>
<reference evidence="9 10" key="1">
    <citation type="journal article" date="2024" name="Science">
        <title>Giant polyketide synthase enzymes in the biosynthesis of giant marine polyether toxins.</title>
        <authorList>
            <person name="Fallon T.R."/>
            <person name="Shende V.V."/>
            <person name="Wierzbicki I.H."/>
            <person name="Pendleton A.L."/>
            <person name="Watervoot N.F."/>
            <person name="Auber R.P."/>
            <person name="Gonzalez D.J."/>
            <person name="Wisecaver J.H."/>
            <person name="Moore B.S."/>
        </authorList>
    </citation>
    <scope>NUCLEOTIDE SEQUENCE [LARGE SCALE GENOMIC DNA]</scope>
    <source>
        <strain evidence="9 10">12B1</strain>
    </source>
</reference>
<dbReference type="SUPFAM" id="SSF56524">
    <property type="entry name" value="Oxidoreductase molybdopterin-binding domain"/>
    <property type="match status" value="1"/>
</dbReference>
<accession>A0AB34JMV6</accession>
<feature type="domain" description="Cytochrome b5 heme-binding" evidence="8">
    <location>
        <begin position="69"/>
        <end position="147"/>
    </location>
</feature>
<evidence type="ECO:0000256" key="3">
    <source>
        <dbReference type="ARBA" id="ARBA00022617"/>
    </source>
</evidence>
<dbReference type="GO" id="GO:0006790">
    <property type="term" value="P:sulfur compound metabolic process"/>
    <property type="evidence" value="ECO:0007669"/>
    <property type="project" value="TreeGrafter"/>
</dbReference>
<dbReference type="Gene3D" id="3.90.420.10">
    <property type="entry name" value="Oxidoreductase, molybdopterin-binding domain"/>
    <property type="match status" value="1"/>
</dbReference>
<dbReference type="PANTHER" id="PTHR19372">
    <property type="entry name" value="SULFITE REDUCTASE"/>
    <property type="match status" value="1"/>
</dbReference>
<dbReference type="PANTHER" id="PTHR19372:SF7">
    <property type="entry name" value="SULFITE OXIDASE, MITOCHONDRIAL"/>
    <property type="match status" value="1"/>
</dbReference>
<evidence type="ECO:0000256" key="1">
    <source>
        <dbReference type="ARBA" id="ARBA00001924"/>
    </source>
</evidence>
<evidence type="ECO:0000256" key="2">
    <source>
        <dbReference type="ARBA" id="ARBA00022505"/>
    </source>
</evidence>
<dbReference type="InterPro" id="IPR008335">
    <property type="entry name" value="Mopterin_OxRdtase_euk"/>
</dbReference>
<evidence type="ECO:0000256" key="7">
    <source>
        <dbReference type="SAM" id="MobiDB-lite"/>
    </source>
</evidence>
<dbReference type="GO" id="GO:0043546">
    <property type="term" value="F:molybdopterin cofactor binding"/>
    <property type="evidence" value="ECO:0007669"/>
    <property type="project" value="TreeGrafter"/>
</dbReference>
<dbReference type="Gene3D" id="3.10.120.10">
    <property type="entry name" value="Cytochrome b5-like heme/steroid binding domain"/>
    <property type="match status" value="1"/>
</dbReference>
<dbReference type="InterPro" id="IPR001199">
    <property type="entry name" value="Cyt_B5-like_heme/steroid-bd"/>
</dbReference>
<dbReference type="PROSITE" id="PS00191">
    <property type="entry name" value="CYTOCHROME_B5_1"/>
    <property type="match status" value="1"/>
</dbReference>
<dbReference type="Pfam" id="PF00173">
    <property type="entry name" value="Cyt-b5"/>
    <property type="match status" value="1"/>
</dbReference>
<dbReference type="GO" id="GO:0020037">
    <property type="term" value="F:heme binding"/>
    <property type="evidence" value="ECO:0007669"/>
    <property type="project" value="InterPro"/>
</dbReference>
<evidence type="ECO:0000256" key="4">
    <source>
        <dbReference type="ARBA" id="ARBA00022723"/>
    </source>
</evidence>
<dbReference type="InterPro" id="IPR014756">
    <property type="entry name" value="Ig_E-set"/>
</dbReference>
<organism evidence="9 10">
    <name type="scientific">Prymnesium parvum</name>
    <name type="common">Toxic golden alga</name>
    <dbReference type="NCBI Taxonomy" id="97485"/>
    <lineage>
        <taxon>Eukaryota</taxon>
        <taxon>Haptista</taxon>
        <taxon>Haptophyta</taxon>
        <taxon>Prymnesiophyceae</taxon>
        <taxon>Prymnesiales</taxon>
        <taxon>Prymnesiaceae</taxon>
        <taxon>Prymnesium</taxon>
    </lineage>
</organism>
<proteinExistence type="predicted"/>
<dbReference type="SUPFAM" id="SSF55856">
    <property type="entry name" value="Cytochrome b5-like heme/steroid binding domain"/>
    <property type="match status" value="1"/>
</dbReference>
<gene>
    <name evidence="9" type="ORF">AB1Y20_017854</name>
</gene>
<feature type="region of interest" description="Disordered" evidence="7">
    <location>
        <begin position="31"/>
        <end position="51"/>
    </location>
</feature>
<keyword evidence="2" id="KW-0500">Molybdenum</keyword>
<dbReference type="Gene3D" id="2.60.40.650">
    <property type="match status" value="1"/>
</dbReference>
<feature type="compositionally biased region" description="Low complexity" evidence="7">
    <location>
        <begin position="31"/>
        <end position="42"/>
    </location>
</feature>
<dbReference type="EMBL" id="JBGBPQ010000006">
    <property type="protein sequence ID" value="KAL1522889.1"/>
    <property type="molecule type" value="Genomic_DNA"/>
</dbReference>
<evidence type="ECO:0000259" key="8">
    <source>
        <dbReference type="PROSITE" id="PS50255"/>
    </source>
</evidence>
<dbReference type="AlphaFoldDB" id="A0AB34JMV6"/>
<dbReference type="Proteomes" id="UP001515480">
    <property type="component" value="Unassembled WGS sequence"/>
</dbReference>
<keyword evidence="6" id="KW-0408">Iron</keyword>
<dbReference type="InterPro" id="IPR018506">
    <property type="entry name" value="Cyt_B5_heme-BS"/>
</dbReference>
<dbReference type="GO" id="GO:0005739">
    <property type="term" value="C:mitochondrion"/>
    <property type="evidence" value="ECO:0007669"/>
    <property type="project" value="TreeGrafter"/>
</dbReference>
<protein>
    <recommendedName>
        <fullName evidence="8">Cytochrome b5 heme-binding domain-containing protein</fullName>
    </recommendedName>
</protein>
<dbReference type="InterPro" id="IPR036374">
    <property type="entry name" value="OxRdtase_Mopterin-bd_sf"/>
</dbReference>
<dbReference type="GO" id="GO:0008482">
    <property type="term" value="F:sulfite oxidase activity"/>
    <property type="evidence" value="ECO:0007669"/>
    <property type="project" value="TreeGrafter"/>
</dbReference>
<dbReference type="GO" id="GO:0030151">
    <property type="term" value="F:molybdenum ion binding"/>
    <property type="evidence" value="ECO:0007669"/>
    <property type="project" value="InterPro"/>
</dbReference>
<evidence type="ECO:0000256" key="6">
    <source>
        <dbReference type="ARBA" id="ARBA00023004"/>
    </source>
</evidence>
<evidence type="ECO:0000313" key="10">
    <source>
        <dbReference type="Proteomes" id="UP001515480"/>
    </source>
</evidence>
<dbReference type="PROSITE" id="PS50255">
    <property type="entry name" value="CYTOCHROME_B5_2"/>
    <property type="match status" value="1"/>
</dbReference>
<sequence length="548" mass="59024">MLRRCLAATAAASGASLCAYSRILAHSSSSSALDPSASVPPAGSTATPAHACLPPQPLRLAKDDESSAEPTYTAAEVSSHHSPESGVWVTLGDGVYDVTSFVRHHPGGDHILAAAGGPLEPLWAHWQVHLTHKVLRHLAPLRIGRLAPADRLSGVYNIADPYADEPPRDPRLGVLSARPFDSETARHVLASEFWTPQELFYVRNHLPVPRIDAAAHKLTIDAGDGGVRTFTTDELCGQFPQTRLNATLQCTGNRCNEIEPSAAGGVGQIGHACWQGVRLCDVFSSLPASTRHPPAEGLHLHAAGADGYAVSIPLEKALDERGDVMLVHSMNGEPLSRDHGGPIRLLVPGVVGARSVKWVQHLSVQSTECTSVWQKRYYRVFPPWVRDIHDIDYNDSSAPPIYDFPVQSAIIVPSEREEVCSDSDGKIPVRGYAVSGAGQHIVSVRVSADGGKSWMDATLLGSDAAGLPMPEPPHSPPLTKPSHARHWSWVLWEARVPIPATGQVLLCSKATDSAYNTQPEHADYNLRGYLSNAWSKVRVWAKANSDTS</sequence>
<dbReference type="Pfam" id="PF00174">
    <property type="entry name" value="Oxidored_molyb"/>
    <property type="match status" value="1"/>
</dbReference>
<dbReference type="PRINTS" id="PR00407">
    <property type="entry name" value="EUMOPTERIN"/>
</dbReference>
<keyword evidence="4" id="KW-0479">Metal-binding</keyword>
<dbReference type="FunFam" id="3.10.120.10:FF:000007">
    <property type="entry name" value="Sulfite oxidase, mitochondrial"/>
    <property type="match status" value="1"/>
</dbReference>
<dbReference type="SMART" id="SM01117">
    <property type="entry name" value="Cyt-b5"/>
    <property type="match status" value="1"/>
</dbReference>
<keyword evidence="3" id="KW-0349">Heme</keyword>
<dbReference type="InterPro" id="IPR005066">
    <property type="entry name" value="MoCF_OxRdtse_dimer"/>
</dbReference>
<evidence type="ECO:0000256" key="5">
    <source>
        <dbReference type="ARBA" id="ARBA00023002"/>
    </source>
</evidence>
<evidence type="ECO:0000313" key="9">
    <source>
        <dbReference type="EMBL" id="KAL1522889.1"/>
    </source>
</evidence>
<comment type="cofactor">
    <cofactor evidence="1">
        <name>Mo-molybdopterin</name>
        <dbReference type="ChEBI" id="CHEBI:71302"/>
    </cofactor>
</comment>
<dbReference type="Pfam" id="PF03404">
    <property type="entry name" value="Mo-co_dimer"/>
    <property type="match status" value="1"/>
</dbReference>
<comment type="caution">
    <text evidence="9">The sequence shown here is derived from an EMBL/GenBank/DDBJ whole genome shotgun (WGS) entry which is preliminary data.</text>
</comment>
<dbReference type="InterPro" id="IPR000572">
    <property type="entry name" value="OxRdtase_Mopterin-bd_dom"/>
</dbReference>
<feature type="region of interest" description="Disordered" evidence="7">
    <location>
        <begin position="60"/>
        <end position="79"/>
    </location>
</feature>
<name>A0AB34JMV6_PRYPA</name>